<dbReference type="Pfam" id="PF00026">
    <property type="entry name" value="Asp"/>
    <property type="match status" value="1"/>
</dbReference>
<dbReference type="InterPro" id="IPR033121">
    <property type="entry name" value="PEPTIDASE_A1"/>
</dbReference>
<dbReference type="Gene3D" id="2.40.70.10">
    <property type="entry name" value="Acid Proteases"/>
    <property type="match status" value="1"/>
</dbReference>
<comment type="caution">
    <text evidence="2">The sequence shown here is derived from an EMBL/GenBank/DDBJ whole genome shotgun (WGS) entry which is preliminary data.</text>
</comment>
<feature type="domain" description="Peptidase A1" evidence="1">
    <location>
        <begin position="1"/>
        <end position="76"/>
    </location>
</feature>
<reference evidence="2 3" key="1">
    <citation type="journal article" date="2018" name="New Phytol.">
        <title>Phylogenomics of Endogonaceae and evolution of mycorrhizas within Mucoromycota.</title>
        <authorList>
            <person name="Chang Y."/>
            <person name="Desiro A."/>
            <person name="Na H."/>
            <person name="Sandor L."/>
            <person name="Lipzen A."/>
            <person name="Clum A."/>
            <person name="Barry K."/>
            <person name="Grigoriev I.V."/>
            <person name="Martin F.M."/>
            <person name="Stajich J.E."/>
            <person name="Smith M.E."/>
            <person name="Bonito G."/>
            <person name="Spatafora J.W."/>
        </authorList>
    </citation>
    <scope>NUCLEOTIDE SEQUENCE [LARGE SCALE GENOMIC DNA]</scope>
    <source>
        <strain evidence="2 3">GMNB39</strain>
    </source>
</reference>
<accession>A0A433A0I3</accession>
<evidence type="ECO:0000313" key="2">
    <source>
        <dbReference type="EMBL" id="RUO96186.1"/>
    </source>
</evidence>
<dbReference type="SUPFAM" id="SSF50630">
    <property type="entry name" value="Acid proteases"/>
    <property type="match status" value="1"/>
</dbReference>
<organism evidence="2 3">
    <name type="scientific">Jimgerdemannia flammicorona</name>
    <dbReference type="NCBI Taxonomy" id="994334"/>
    <lineage>
        <taxon>Eukaryota</taxon>
        <taxon>Fungi</taxon>
        <taxon>Fungi incertae sedis</taxon>
        <taxon>Mucoromycota</taxon>
        <taxon>Mucoromycotina</taxon>
        <taxon>Endogonomycetes</taxon>
        <taxon>Endogonales</taxon>
        <taxon>Endogonaceae</taxon>
        <taxon>Jimgerdemannia</taxon>
    </lineage>
</organism>
<gene>
    <name evidence="2" type="ORF">BC936DRAFT_142461</name>
</gene>
<keyword evidence="3" id="KW-1185">Reference proteome</keyword>
<evidence type="ECO:0000313" key="3">
    <source>
        <dbReference type="Proteomes" id="UP000268093"/>
    </source>
</evidence>
<dbReference type="InterPro" id="IPR021109">
    <property type="entry name" value="Peptidase_aspartic_dom_sf"/>
</dbReference>
<dbReference type="EMBL" id="RBNI01022781">
    <property type="protein sequence ID" value="RUO96186.1"/>
    <property type="molecule type" value="Genomic_DNA"/>
</dbReference>
<dbReference type="OrthoDB" id="2747330at2759"/>
<dbReference type="AlphaFoldDB" id="A0A433A0I3"/>
<evidence type="ECO:0000259" key="1">
    <source>
        <dbReference type="PROSITE" id="PS51767"/>
    </source>
</evidence>
<proteinExistence type="predicted"/>
<dbReference type="Proteomes" id="UP000268093">
    <property type="component" value="Unassembled WGS sequence"/>
</dbReference>
<sequence>MVMAHTTSPAIPLPSPTFAGATFKVPATDLIYSNNGDGTCIAGFGYSSLNFAILGNVFLQNNYVIFNQAIPNVPIAPLAGL</sequence>
<name>A0A433A0I3_9FUNG</name>
<dbReference type="PROSITE" id="PS51767">
    <property type="entry name" value="PEPTIDASE_A1"/>
    <property type="match status" value="1"/>
</dbReference>
<protein>
    <recommendedName>
        <fullName evidence="1">Peptidase A1 domain-containing protein</fullName>
    </recommendedName>
</protein>